<dbReference type="EMBL" id="RAPE01000001">
    <property type="protein sequence ID" value="RKF16302.1"/>
    <property type="molecule type" value="Genomic_DNA"/>
</dbReference>
<reference evidence="1 2" key="1">
    <citation type="submission" date="2018-09" db="EMBL/GenBank/DDBJ databases">
        <title>Roseovarius spongiae sp. nov., isolated from a marine sponge.</title>
        <authorList>
            <person name="Zhuang L."/>
            <person name="Luo L."/>
        </authorList>
    </citation>
    <scope>NUCLEOTIDE SEQUENCE [LARGE SCALE GENOMIC DNA]</scope>
    <source>
        <strain evidence="1 2">HN-E21</strain>
    </source>
</reference>
<proteinExistence type="predicted"/>
<keyword evidence="2" id="KW-1185">Reference proteome</keyword>
<organism evidence="1 2">
    <name type="scientific">Roseovarius spongiae</name>
    <dbReference type="NCBI Taxonomy" id="2320272"/>
    <lineage>
        <taxon>Bacteria</taxon>
        <taxon>Pseudomonadati</taxon>
        <taxon>Pseudomonadota</taxon>
        <taxon>Alphaproteobacteria</taxon>
        <taxon>Rhodobacterales</taxon>
        <taxon>Roseobacteraceae</taxon>
        <taxon>Roseovarius</taxon>
    </lineage>
</organism>
<sequence>MTPPSTIPPKPPLRAGGLSGAVRDGADLAADSLVVAAGFAGLADAGASFGESEFTGSGVVAPGFAGASLSEPVFSASDLAPSVFGAVAGMFVLPLSFDAAPGLAGSFAVPLEDGAAAAAFDVFLPSGARASAEASDGLPAGLAPGLDGASPGFEDAPPGSLLPAPGAAVSGLAAPSSGFDSPFAGFFLSATF</sequence>
<dbReference type="Proteomes" id="UP000281128">
    <property type="component" value="Unassembled WGS sequence"/>
</dbReference>
<gene>
    <name evidence="1" type="ORF">D6850_01710</name>
</gene>
<evidence type="ECO:0000313" key="2">
    <source>
        <dbReference type="Proteomes" id="UP000281128"/>
    </source>
</evidence>
<dbReference type="AlphaFoldDB" id="A0A3A8BAQ5"/>
<accession>A0A3A8BAQ5</accession>
<comment type="caution">
    <text evidence="1">The sequence shown here is derived from an EMBL/GenBank/DDBJ whole genome shotgun (WGS) entry which is preliminary data.</text>
</comment>
<evidence type="ECO:0000313" key="1">
    <source>
        <dbReference type="EMBL" id="RKF16302.1"/>
    </source>
</evidence>
<name>A0A3A8BAQ5_9RHOB</name>
<protein>
    <submittedName>
        <fullName evidence="1">Uncharacterized protein</fullName>
    </submittedName>
</protein>